<sequence>MASTETEKVISHVRRVLHRQRLTNKRLLLAVSGGADSLALAYVVSRAAGAHNCHAVTVDHGFRASSHDEAMHVRRCMGALGVGHETRRLEWARMPGAARLEEEARMRRYAALAEASRRHGLRAVLTGHHSGDQAETFLLRFLRHSGVYGLAGMREASELPVDSIPAVPLVRPLLGVSKQALVRVCRDAGISWREDASNSDVRFRRNALRKAISEAPRGSAIHAAGLLRVCQAMQVHREAVDRGVEGLLRRHVRFDQAVGVAVLDSPVDAYLGNAALAERLVGRLAAWVSGSEHPPELAHVRQLLRALSGARPLATAGCLLLPATARHPLVLARQPPRHAELPAVEGLPLGAVQLWDRRMRVEVRAAGGLAATWGVVAFADALARWPKEMAGHRRGVGEHACGPYAPAALAAAPVVCVDGRPVFALGRWIDGCGLARGLEITVRAARTPPAH</sequence>
<evidence type="ECO:0000259" key="7">
    <source>
        <dbReference type="Pfam" id="PF01171"/>
    </source>
</evidence>
<feature type="domain" description="tRNA(Ile)-lysidine/2-thiocytidine synthase N-terminal" evidence="7">
    <location>
        <begin position="27"/>
        <end position="210"/>
    </location>
</feature>
<organism evidence="8 9">
    <name type="scientific">Coemansia interrupta</name>
    <dbReference type="NCBI Taxonomy" id="1126814"/>
    <lineage>
        <taxon>Eukaryota</taxon>
        <taxon>Fungi</taxon>
        <taxon>Fungi incertae sedis</taxon>
        <taxon>Zoopagomycota</taxon>
        <taxon>Kickxellomycotina</taxon>
        <taxon>Kickxellomycetes</taxon>
        <taxon>Kickxellales</taxon>
        <taxon>Kickxellaceae</taxon>
        <taxon>Coemansia</taxon>
    </lineage>
</organism>
<protein>
    <recommendedName>
        <fullName evidence="1">tRNA(Ile)-lysidine synthetase</fullName>
        <ecNumber evidence="1">6.3.4.19</ecNumber>
    </recommendedName>
</protein>
<dbReference type="Gene3D" id="3.40.50.620">
    <property type="entry name" value="HUPs"/>
    <property type="match status" value="1"/>
</dbReference>
<dbReference type="InterPro" id="IPR012094">
    <property type="entry name" value="tRNA_Ile_lys_synt"/>
</dbReference>
<dbReference type="GO" id="GO:0008033">
    <property type="term" value="P:tRNA processing"/>
    <property type="evidence" value="ECO:0007669"/>
    <property type="project" value="UniProtKB-KW"/>
</dbReference>
<accession>A0A9W8HA02</accession>
<proteinExistence type="inferred from homology"/>
<name>A0A9W8HA02_9FUNG</name>
<dbReference type="EMBL" id="JANBUM010000360">
    <property type="protein sequence ID" value="KAJ2778264.1"/>
    <property type="molecule type" value="Genomic_DNA"/>
</dbReference>
<evidence type="ECO:0000256" key="5">
    <source>
        <dbReference type="ARBA" id="ARBA00022840"/>
    </source>
</evidence>
<dbReference type="GO" id="GO:0032267">
    <property type="term" value="F:tRNA(Ile)-lysidine synthase activity"/>
    <property type="evidence" value="ECO:0007669"/>
    <property type="project" value="UniProtKB-EC"/>
</dbReference>
<evidence type="ECO:0000256" key="1">
    <source>
        <dbReference type="ARBA" id="ARBA00013267"/>
    </source>
</evidence>
<keyword evidence="2" id="KW-0436">Ligase</keyword>
<evidence type="ECO:0000256" key="2">
    <source>
        <dbReference type="ARBA" id="ARBA00022598"/>
    </source>
</evidence>
<keyword evidence="5" id="KW-0067">ATP-binding</keyword>
<dbReference type="InterPro" id="IPR014729">
    <property type="entry name" value="Rossmann-like_a/b/a_fold"/>
</dbReference>
<evidence type="ECO:0000256" key="6">
    <source>
        <dbReference type="ARBA" id="ARBA00048539"/>
    </source>
</evidence>
<keyword evidence="9" id="KW-1185">Reference proteome</keyword>
<evidence type="ECO:0000256" key="3">
    <source>
        <dbReference type="ARBA" id="ARBA00022694"/>
    </source>
</evidence>
<dbReference type="SUPFAM" id="SSF52402">
    <property type="entry name" value="Adenine nucleotide alpha hydrolases-like"/>
    <property type="match status" value="1"/>
</dbReference>
<dbReference type="NCBIfam" id="TIGR02432">
    <property type="entry name" value="lysidine_TilS_N"/>
    <property type="match status" value="1"/>
</dbReference>
<evidence type="ECO:0000313" key="9">
    <source>
        <dbReference type="Proteomes" id="UP001140172"/>
    </source>
</evidence>
<keyword evidence="3" id="KW-0819">tRNA processing</keyword>
<dbReference type="InterPro" id="IPR012795">
    <property type="entry name" value="tRNA_Ile_lys_synt_N"/>
</dbReference>
<dbReference type="OrthoDB" id="434144at2759"/>
<gene>
    <name evidence="8" type="ORF">GGI15_004226</name>
</gene>
<comment type="catalytic activity">
    <reaction evidence="6">
        <text>cytidine(34) in tRNA(Ile2) + L-lysine + ATP = lysidine(34) in tRNA(Ile2) + AMP + diphosphate + H(+)</text>
        <dbReference type="Rhea" id="RHEA:43744"/>
        <dbReference type="Rhea" id="RHEA-COMP:10625"/>
        <dbReference type="Rhea" id="RHEA-COMP:10670"/>
        <dbReference type="ChEBI" id="CHEBI:15378"/>
        <dbReference type="ChEBI" id="CHEBI:30616"/>
        <dbReference type="ChEBI" id="CHEBI:32551"/>
        <dbReference type="ChEBI" id="CHEBI:33019"/>
        <dbReference type="ChEBI" id="CHEBI:82748"/>
        <dbReference type="ChEBI" id="CHEBI:83665"/>
        <dbReference type="ChEBI" id="CHEBI:456215"/>
        <dbReference type="EC" id="6.3.4.19"/>
    </reaction>
</comment>
<comment type="caution">
    <text evidence="8">The sequence shown here is derived from an EMBL/GenBank/DDBJ whole genome shotgun (WGS) entry which is preliminary data.</text>
</comment>
<dbReference type="Proteomes" id="UP001140172">
    <property type="component" value="Unassembled WGS sequence"/>
</dbReference>
<dbReference type="HAMAP" id="MF_01161">
    <property type="entry name" value="tRNA_Ile_lys_synt"/>
    <property type="match status" value="1"/>
</dbReference>
<keyword evidence="4" id="KW-0547">Nucleotide-binding</keyword>
<reference evidence="8" key="1">
    <citation type="submission" date="2022-07" db="EMBL/GenBank/DDBJ databases">
        <title>Phylogenomic reconstructions and comparative analyses of Kickxellomycotina fungi.</title>
        <authorList>
            <person name="Reynolds N.K."/>
            <person name="Stajich J.E."/>
            <person name="Barry K."/>
            <person name="Grigoriev I.V."/>
            <person name="Crous P."/>
            <person name="Smith M.E."/>
        </authorList>
    </citation>
    <scope>NUCLEOTIDE SEQUENCE</scope>
    <source>
        <strain evidence="8">BCRC 34489</strain>
    </source>
</reference>
<dbReference type="PANTHER" id="PTHR43033">
    <property type="entry name" value="TRNA(ILE)-LYSIDINE SYNTHASE-RELATED"/>
    <property type="match status" value="1"/>
</dbReference>
<dbReference type="GO" id="GO:0005524">
    <property type="term" value="F:ATP binding"/>
    <property type="evidence" value="ECO:0007669"/>
    <property type="project" value="UniProtKB-KW"/>
</dbReference>
<dbReference type="CDD" id="cd01992">
    <property type="entry name" value="TilS_N"/>
    <property type="match status" value="1"/>
</dbReference>
<dbReference type="Pfam" id="PF01171">
    <property type="entry name" value="ATP_bind_3"/>
    <property type="match status" value="1"/>
</dbReference>
<dbReference type="PANTHER" id="PTHR43033:SF5">
    <property type="entry name" value="TRNA(ILE)-LYSIDINE SYNTHETASE"/>
    <property type="match status" value="1"/>
</dbReference>
<dbReference type="AlphaFoldDB" id="A0A9W8HA02"/>
<evidence type="ECO:0000256" key="4">
    <source>
        <dbReference type="ARBA" id="ARBA00022741"/>
    </source>
</evidence>
<dbReference type="EC" id="6.3.4.19" evidence="1"/>
<dbReference type="InterPro" id="IPR011063">
    <property type="entry name" value="TilS/TtcA_N"/>
</dbReference>
<evidence type="ECO:0000313" key="8">
    <source>
        <dbReference type="EMBL" id="KAJ2778264.1"/>
    </source>
</evidence>